<keyword evidence="2" id="KW-1185">Reference proteome</keyword>
<reference evidence="1" key="2">
    <citation type="submission" date="2020-08" db="EMBL/GenBank/DDBJ databases">
        <title>Plant Genome Project.</title>
        <authorList>
            <person name="Zhang R.-G."/>
        </authorList>
    </citation>
    <scope>NUCLEOTIDE SEQUENCE</scope>
    <source>
        <strain evidence="1">Huo1</strain>
        <tissue evidence="1">Leaf</tissue>
    </source>
</reference>
<sequence length="83" mass="9207">MMELLELSQAQAQPRNGKEVDLVSMLRQAMKDEEFDCLEWIEAMEYIVPEPVGGSGRVGDDDVVATNAIEAEQDVPEADNHDS</sequence>
<dbReference type="EMBL" id="PNBA02000015">
    <property type="protein sequence ID" value="KAG6398017.1"/>
    <property type="molecule type" value="Genomic_DNA"/>
</dbReference>
<dbReference type="Proteomes" id="UP000298416">
    <property type="component" value="Unassembled WGS sequence"/>
</dbReference>
<gene>
    <name evidence="1" type="ORF">SASPL_139467</name>
</gene>
<comment type="caution">
    <text evidence="1">The sequence shown here is derived from an EMBL/GenBank/DDBJ whole genome shotgun (WGS) entry which is preliminary data.</text>
</comment>
<organism evidence="1">
    <name type="scientific">Salvia splendens</name>
    <name type="common">Scarlet sage</name>
    <dbReference type="NCBI Taxonomy" id="180675"/>
    <lineage>
        <taxon>Eukaryota</taxon>
        <taxon>Viridiplantae</taxon>
        <taxon>Streptophyta</taxon>
        <taxon>Embryophyta</taxon>
        <taxon>Tracheophyta</taxon>
        <taxon>Spermatophyta</taxon>
        <taxon>Magnoliopsida</taxon>
        <taxon>eudicotyledons</taxon>
        <taxon>Gunneridae</taxon>
        <taxon>Pentapetalae</taxon>
        <taxon>asterids</taxon>
        <taxon>lamiids</taxon>
        <taxon>Lamiales</taxon>
        <taxon>Lamiaceae</taxon>
        <taxon>Nepetoideae</taxon>
        <taxon>Mentheae</taxon>
        <taxon>Salviinae</taxon>
        <taxon>Salvia</taxon>
        <taxon>Salvia subgen. Calosphace</taxon>
        <taxon>core Calosphace</taxon>
    </lineage>
</organism>
<dbReference type="AlphaFoldDB" id="A0A8X8WN68"/>
<evidence type="ECO:0000313" key="1">
    <source>
        <dbReference type="EMBL" id="KAG6398017.1"/>
    </source>
</evidence>
<evidence type="ECO:0000313" key="2">
    <source>
        <dbReference type="Proteomes" id="UP000298416"/>
    </source>
</evidence>
<reference evidence="1" key="1">
    <citation type="submission" date="2018-01" db="EMBL/GenBank/DDBJ databases">
        <authorList>
            <person name="Mao J.F."/>
        </authorList>
    </citation>
    <scope>NUCLEOTIDE SEQUENCE</scope>
    <source>
        <strain evidence="1">Huo1</strain>
        <tissue evidence="1">Leaf</tissue>
    </source>
</reference>
<accession>A0A8X8WN68</accession>
<proteinExistence type="predicted"/>
<protein>
    <submittedName>
        <fullName evidence="1">Uncharacterized protein</fullName>
    </submittedName>
</protein>
<name>A0A8X8WN68_SALSN</name>